<dbReference type="InterPro" id="IPR022099">
    <property type="entry name" value="DUF3638"/>
</dbReference>
<sequence>MPTRQKEVDQSSQEQRRSAYLVNHVFFPPQLPGGDDWDADLESHLLSTLRTCLSGFLHRVGKSQHAAVASALDLAVRTCEATGPEKDIDAEKLSAILEDMCQRDGAIALDICSQNAGVMISKKDRSVYIEAFELSLRNQTVMKSPGRLRRQFPDVAVSVTLDKLMEDAFRENLVHTLSILCQQPAAGTRPSVKKSSDVHDEERDTHHPMWVTEWLFSGVLGQESRPGGGQSIQKNVRDSILLDSKELKPWRRSRTWLLARVAVQLTFSRHSPEGQGIYKSFMLFFAATVLDEIPTRNLSSDHIAVMIAKVARRRHKLVQHGVGVEESWLVRYVDEAMDKATAELKRRQERILSLPSQSCDHPQLECLDPGNDVFHRLPAVDKFLGSIGTRTQSLPEAGFSRKSYAEEFEPGSLPSLPRCSSRYVAFTLAAFEKWVAEHLDSWIVTNASNPDTCRQLRRLLEVYGEAAKAEYHMNPEGGSSLVLTALELWIACDKSATTLEPLLRKYHPHVPAQLLQSLILPFRGQMSRLAKAELYLEERGRAANSSLPDIFQSFGVENSFAVQYYLGSQPLQKLHHRIVEDATGAKKAKVAELHRLQSRYRDLKARYDTLSCEYVQVWNSQSKKHLLQHIACRRCKLKQQMDGVKICIHEWPLPLAPHAGFATVFELRPPHHFSAWREATALLLLDVLDCRYKAGAATGVEDHLGQYKALSVYAYPRGAGPRITLASSTKPNARTHRKSKHVLGLAEHDVCLNNGMTWAYYDSAKAEYTDRFEFDEERPRRCLYSLASETRWLEKYLFRPSYRPQGLDPNQAIANQHETPDSMSVPEYNGLASVLSQHKLQWMNILCEAASPCIDFRKDETSVVLFQAMYQAGPPTKESDLREGHKILNDAEFCHKLVTALHEAAGRIKQNWESSQALANFVFIASRALALSSNPGVHRACLGFLREARSIACNWLKLVRAKAQSITDNDFRLELFGKIAEIALICVATFDVEERHLQPLLSGLDDASILVQCFISCQECLAPGDLRPQGTLLSLMILRWKRVCSRARAHLTDLFTVEGFQENALDNAIHKSWPEYSKSGRWKPLARPLGHWLETATAPIHGRSLKVMYNLLTAELLVNGLPLSRLPREYEGYRLYRQLFGNAILDVMPTNVPGMQFGLKAKVSGYTVSMGLSDSYGLLVCATHCAPETTTYHIVPEDCFRGFLPASFVEDYTHWYNAAKDIVEFRPAQSSWKRGEEALRDGWTLSRKGAGTWELRKRARLLVSRGSRTEKEISKVLQPIEDTDYLHVCHDETQAHSNGLDIEVPRLRLQFSLHPEPRRLISRQFRGMWVDPVSPSFGALMGLRSKLMLVNSRGSRMVLVPDGEITWARAGKAANDPEGIGHVSVHVTKGTSSTCRAYQVDTELGRLVDDGSFRGKIYLAYLHALTSYPIPDPLTAHTGTEQALSILRSAAVRSLFRPSEPDLELLVLISRLTPIRTFYPDHSKVMQRVQWFKDIGFLAQHSQLRLSVKALLEQADLQAALRNPDSRADFVGHLPRLTESLLKYDLVASAWCRTSGFGAEDFTTAHDRTYSDGRGCNWNAARANACFDTSGIILRNRPCLSTALQHGLLQSILWRCFLPAGAVKGPMHPLPSFDHDGVDFTWLHENNTVLHHVCRLHLVLSGGAFSSRHRVMSWLSSMVFAANVQVRSSTERLFELPILRMLEAFIVAPEMAHITPPSLDSFPVNAGHEFVASAIKNLAENGARDYHECPESSLPRHARESDLDLSRRRTTAYQAMVEGMVAELVSFYRRQWPCYVPTPPSEARWRTYFDMGEIQGKVQDRFASWFANHLFYGYLGKIAQVMVSLPVIPPAVAREPHVKFASNSYASIKGFVSADDIFRRHEPPQVSLLGPGPSLFLPEEATAVRGSHEAAPARVKGLVRRIQQHAKSDFEKRYADDLERSADALGNHLELPPIALQSLGQIQEALRIYSSQCRSYRKALHEALEAASSAFGRHSTASLPRICAQFFLSQLAVSRWKTIPASWKPALIRYGLAHHDVLRAERLLALISPSSLNDLAKEMRNTPHQNWTPEEYPFALLMEVESNITIRKVQIDIARQMIDPPDGRNSVMQLNMGEGKSTVIVPTVAAAEVANGDCLVRVIVAKAQAPQMRQMLLSKLGGLLDVRIHQLPFSRELRLDAAQVSSIARDLRACRDGGGVLLVQPEHLLSFKLMGLEFLINGKTSISRELIQTQCFLESTSRDIVDESDENFSVKFELVYTMGTQRPIDFSPDRWHLLLNVLAVVKDVAPAVVQEMPRSCAISNRNGAGSFPRLRVFTQEAQNCLARAVAQRICDTGLPGLPIARQGDGSRAALFTYMTKQDLTPEEIAAVEIPGARSFWSESTKRPLLLLRGLLAGGVLGFVFSKRWRVNYGLDQGRNPPTRLAVPYRAKDCPSARSEFSHPEVVMLLTALSSYYGGLSDDELFLAFTHLLKSDQPEQDYDEWVRDADSMPSSFRHLNGVNIKDHGQCTQQIFPSLRYSKGAIDFFLSRVVYPKFMKEFPSKLSASGWDLGEEKVHPTTGFSGTNDSRELLPLSVRHLDLPEQKHTNGLVLEYLLRDENSVVSIPPRRGSSASDAELLLDLVVNMSDEVQVILDVGAQILELGNAEVAKQWLKMETEVNSHRGMKACVFVNDKDELHVVDLKGHTEPLQTSPFYHQLDVCLVFLDEAHTRGTDLKLPDHYRAALTLGANLTKDRLAQAAMRMRKLGKGQSITFCVPQEIETMILQQRVGIDSIEVMDVLEWAIQETILDYHRSIPLWAVQGLRYAHQKSIYCQTGSGEQMTQDVTSKLLEDEAQTINDLYRPGERVTKPCCPEADRHPGVDRILEHCAKFGGSVNLASAALHEEQERELSPEIEQERHVEKPKPAEPAPHQIDGEVRHFVRTGKIPAFSGVSHPCFPSAWMSLARTSAAAALGVHEFPADVLTTRDFARTIQTPISTALGGAKTQLDQYQRAVRWILTSTRARGHHHPSDEDGTVRTMVLISPFEAQDLLKEIAAHGEVVLHIYAPRSTMGFRPLDHLLLHARPTPPPTWTCPLRLKALLNVFAGQLFMSSHDEYKAVCGMFGLDWKGGLGDGVFVHPDGFIDPASREEAATGTDGNGLCAFTQSPVPFLKVLMTKIRRDCESIDKTHIGMMLNGIVLREEDFESPESPSVRG</sequence>
<evidence type="ECO:0000256" key="4">
    <source>
        <dbReference type="ARBA" id="ARBA00022786"/>
    </source>
</evidence>
<feature type="region of interest" description="Disordered" evidence="8">
    <location>
        <begin position="2878"/>
        <end position="2907"/>
    </location>
</feature>
<dbReference type="EMBL" id="ADBL01001222">
    <property type="status" value="NOT_ANNOTATED_CDS"/>
    <property type="molecule type" value="Genomic_DNA"/>
</dbReference>
<evidence type="ECO:0000256" key="3">
    <source>
        <dbReference type="ARBA" id="ARBA00022670"/>
    </source>
</evidence>
<evidence type="ECO:0000313" key="13">
    <source>
        <dbReference type="EnsemblFungi" id="MAPG_05168T0"/>
    </source>
</evidence>
<evidence type="ECO:0000256" key="1">
    <source>
        <dbReference type="ARBA" id="ARBA00000707"/>
    </source>
</evidence>
<protein>
    <recommendedName>
        <fullName evidence="2">ubiquitinyl hydrolase 1</fullName>
        <ecNumber evidence="2">3.4.19.12</ecNumber>
    </recommendedName>
</protein>
<dbReference type="OrthoDB" id="3182339at2759"/>
<dbReference type="InterPro" id="IPR022105">
    <property type="entry name" value="DUF3645"/>
</dbReference>
<accession>A0A0C4DYP2</accession>
<feature type="domain" description="DUF3638" evidence="9">
    <location>
        <begin position="2064"/>
        <end position="2287"/>
    </location>
</feature>
<feature type="domain" description="DUF3645" evidence="10">
    <location>
        <begin position="2413"/>
        <end position="2446"/>
    </location>
</feature>
<dbReference type="GO" id="GO:0004843">
    <property type="term" value="F:cysteine-type deubiquitinase activity"/>
    <property type="evidence" value="ECO:0007669"/>
    <property type="project" value="UniProtKB-EC"/>
</dbReference>
<evidence type="ECO:0000259" key="10">
    <source>
        <dbReference type="Pfam" id="PF12359"/>
    </source>
</evidence>
<dbReference type="InterPro" id="IPR046541">
    <property type="entry name" value="DUF6606"/>
</dbReference>
<dbReference type="InterPro" id="IPR051346">
    <property type="entry name" value="OTU_Deubiquitinase"/>
</dbReference>
<dbReference type="EnsemblFungi" id="MAPG_05168T0">
    <property type="protein sequence ID" value="MAPG_05168T0"/>
    <property type="gene ID" value="MAPG_05168"/>
</dbReference>
<dbReference type="Pfam" id="PF12340">
    <property type="entry name" value="DUF3638"/>
    <property type="match status" value="1"/>
</dbReference>
<keyword evidence="4" id="KW-0833">Ubl conjugation pathway</keyword>
<dbReference type="PANTHER" id="PTHR13367">
    <property type="entry name" value="UBIQUITIN THIOESTERASE"/>
    <property type="match status" value="1"/>
</dbReference>
<dbReference type="EC" id="3.4.19.12" evidence="2"/>
<comment type="catalytic activity">
    <reaction evidence="1">
        <text>Thiol-dependent hydrolysis of ester, thioester, amide, peptide and isopeptide bonds formed by the C-terminal Gly of ubiquitin (a 76-residue protein attached to proteins as an intracellular targeting signal).</text>
        <dbReference type="EC" id="3.4.19.12"/>
    </reaction>
</comment>
<organism evidence="13 14">
    <name type="scientific">Magnaporthiopsis poae (strain ATCC 64411 / 73-15)</name>
    <name type="common">Kentucky bluegrass fungus</name>
    <name type="synonym">Magnaporthe poae</name>
    <dbReference type="NCBI Taxonomy" id="644358"/>
    <lineage>
        <taxon>Eukaryota</taxon>
        <taxon>Fungi</taxon>
        <taxon>Dikarya</taxon>
        <taxon>Ascomycota</taxon>
        <taxon>Pezizomycotina</taxon>
        <taxon>Sordariomycetes</taxon>
        <taxon>Sordariomycetidae</taxon>
        <taxon>Magnaporthales</taxon>
        <taxon>Magnaporthaceae</taxon>
        <taxon>Magnaporthiopsis</taxon>
    </lineage>
</organism>
<evidence type="ECO:0000313" key="14">
    <source>
        <dbReference type="Proteomes" id="UP000011715"/>
    </source>
</evidence>
<evidence type="ECO:0000256" key="2">
    <source>
        <dbReference type="ARBA" id="ARBA00012759"/>
    </source>
</evidence>
<keyword evidence="5" id="KW-0378">Hydrolase</keyword>
<evidence type="ECO:0000256" key="8">
    <source>
        <dbReference type="SAM" id="MobiDB-lite"/>
    </source>
</evidence>
<keyword evidence="14" id="KW-1185">Reference proteome</keyword>
<dbReference type="VEuPathDB" id="FungiDB:MAPG_05168"/>
<keyword evidence="3" id="KW-0645">Protease</keyword>
<evidence type="ECO:0000313" key="12">
    <source>
        <dbReference type="EMBL" id="KLU86149.1"/>
    </source>
</evidence>
<evidence type="ECO:0000256" key="7">
    <source>
        <dbReference type="SAM" id="Coils"/>
    </source>
</evidence>
<dbReference type="Proteomes" id="UP000011715">
    <property type="component" value="Unassembled WGS sequence"/>
</dbReference>
<feature type="coiled-coil region" evidence="7">
    <location>
        <begin position="586"/>
        <end position="613"/>
    </location>
</feature>
<dbReference type="OMA" id="GAVACHI"/>
<feature type="compositionally biased region" description="Basic and acidic residues" evidence="8">
    <location>
        <begin position="2878"/>
        <end position="2901"/>
    </location>
</feature>
<gene>
    <name evidence="12" type="ORF">MAPG_05168</name>
</gene>
<name>A0A0C4DYP2_MAGP6</name>
<evidence type="ECO:0000259" key="11">
    <source>
        <dbReference type="Pfam" id="PF20255"/>
    </source>
</evidence>
<keyword evidence="7" id="KW-0175">Coiled coil</keyword>
<reference evidence="12" key="3">
    <citation type="submission" date="2011-03" db="EMBL/GenBank/DDBJ databases">
        <title>Annotation of Magnaporthe poae ATCC 64411.</title>
        <authorList>
            <person name="Ma L.-J."/>
            <person name="Dead R."/>
            <person name="Young S.K."/>
            <person name="Zeng Q."/>
            <person name="Gargeya S."/>
            <person name="Fitzgerald M."/>
            <person name="Haas B."/>
            <person name="Abouelleil A."/>
            <person name="Alvarado L."/>
            <person name="Arachchi H.M."/>
            <person name="Berlin A."/>
            <person name="Brown A."/>
            <person name="Chapman S.B."/>
            <person name="Chen Z."/>
            <person name="Dunbar C."/>
            <person name="Freedman E."/>
            <person name="Gearin G."/>
            <person name="Gellesch M."/>
            <person name="Goldberg J."/>
            <person name="Griggs A."/>
            <person name="Gujja S."/>
            <person name="Heiman D."/>
            <person name="Howarth C."/>
            <person name="Larson L."/>
            <person name="Lui A."/>
            <person name="MacDonald P.J.P."/>
            <person name="Mehta T."/>
            <person name="Montmayeur A."/>
            <person name="Murphy C."/>
            <person name="Neiman D."/>
            <person name="Pearson M."/>
            <person name="Priest M."/>
            <person name="Roberts A."/>
            <person name="Saif S."/>
            <person name="Shea T."/>
            <person name="Shenoy N."/>
            <person name="Sisk P."/>
            <person name="Stolte C."/>
            <person name="Sykes S."/>
            <person name="Yandava C."/>
            <person name="Wortman J."/>
            <person name="Nusbaum C."/>
            <person name="Birren B."/>
        </authorList>
    </citation>
    <scope>NUCLEOTIDE SEQUENCE</scope>
    <source>
        <strain evidence="12">ATCC 64411</strain>
    </source>
</reference>
<reference evidence="14" key="1">
    <citation type="submission" date="2010-05" db="EMBL/GenBank/DDBJ databases">
        <title>The genome sequence of Magnaporthe poae strain ATCC 64411.</title>
        <authorList>
            <person name="Ma L.-J."/>
            <person name="Dead R."/>
            <person name="Young S."/>
            <person name="Zeng Q."/>
            <person name="Koehrsen M."/>
            <person name="Alvarado L."/>
            <person name="Berlin A."/>
            <person name="Chapman S.B."/>
            <person name="Chen Z."/>
            <person name="Freedman E."/>
            <person name="Gellesch M."/>
            <person name="Goldberg J."/>
            <person name="Griggs A."/>
            <person name="Gujja S."/>
            <person name="Heilman E.R."/>
            <person name="Heiman D."/>
            <person name="Hepburn T."/>
            <person name="Howarth C."/>
            <person name="Jen D."/>
            <person name="Larson L."/>
            <person name="Mehta T."/>
            <person name="Neiman D."/>
            <person name="Pearson M."/>
            <person name="Roberts A."/>
            <person name="Saif S."/>
            <person name="Shea T."/>
            <person name="Shenoy N."/>
            <person name="Sisk P."/>
            <person name="Stolte C."/>
            <person name="Sykes S."/>
            <person name="Walk T."/>
            <person name="White J."/>
            <person name="Yandava C."/>
            <person name="Haas B."/>
            <person name="Nusbaum C."/>
            <person name="Birren B."/>
        </authorList>
    </citation>
    <scope>NUCLEOTIDE SEQUENCE [LARGE SCALE GENOMIC DNA]</scope>
    <source>
        <strain evidence="14">ATCC 64411 / 73-15</strain>
    </source>
</reference>
<proteinExistence type="predicted"/>
<reference evidence="13" key="4">
    <citation type="journal article" date="2015" name="G3 (Bethesda)">
        <title>Genome sequences of three phytopathogenic species of the Magnaporthaceae family of fungi.</title>
        <authorList>
            <person name="Okagaki L.H."/>
            <person name="Nunes C.C."/>
            <person name="Sailsbery J."/>
            <person name="Clay B."/>
            <person name="Brown D."/>
            <person name="John T."/>
            <person name="Oh Y."/>
            <person name="Young N."/>
            <person name="Fitzgerald M."/>
            <person name="Haas B.J."/>
            <person name="Zeng Q."/>
            <person name="Young S."/>
            <person name="Adiconis X."/>
            <person name="Fan L."/>
            <person name="Levin J.Z."/>
            <person name="Mitchell T.K."/>
            <person name="Okubara P.A."/>
            <person name="Farman M.L."/>
            <person name="Kohn L.M."/>
            <person name="Birren B."/>
            <person name="Ma L.-J."/>
            <person name="Dean R.A."/>
        </authorList>
    </citation>
    <scope>NUCLEOTIDE SEQUENCE</scope>
    <source>
        <strain evidence="13">ATCC 64411 / 73-15</strain>
    </source>
</reference>
<dbReference type="eggNOG" id="ENOG502QUFK">
    <property type="taxonomic scope" value="Eukaryota"/>
</dbReference>
<reference evidence="12" key="2">
    <citation type="submission" date="2010-05" db="EMBL/GenBank/DDBJ databases">
        <title>The Genome Sequence of Magnaporthe poae strain ATCC 64411.</title>
        <authorList>
            <consortium name="The Broad Institute Genome Sequencing Platform"/>
            <consortium name="Broad Institute Genome Sequencing Center for Infectious Disease"/>
            <person name="Ma L.-J."/>
            <person name="Dead R."/>
            <person name="Young S."/>
            <person name="Zeng Q."/>
            <person name="Koehrsen M."/>
            <person name="Alvarado L."/>
            <person name="Berlin A."/>
            <person name="Chapman S.B."/>
            <person name="Chen Z."/>
            <person name="Freedman E."/>
            <person name="Gellesch M."/>
            <person name="Goldberg J."/>
            <person name="Griggs A."/>
            <person name="Gujja S."/>
            <person name="Heilman E.R."/>
            <person name="Heiman D."/>
            <person name="Hepburn T."/>
            <person name="Howarth C."/>
            <person name="Jen D."/>
            <person name="Larson L."/>
            <person name="Mehta T."/>
            <person name="Neiman D."/>
            <person name="Pearson M."/>
            <person name="Roberts A."/>
            <person name="Saif S."/>
            <person name="Shea T."/>
            <person name="Shenoy N."/>
            <person name="Sisk P."/>
            <person name="Stolte C."/>
            <person name="Sykes S."/>
            <person name="Walk T."/>
            <person name="White J."/>
            <person name="Yandava C."/>
            <person name="Haas B."/>
            <person name="Nusbaum C."/>
            <person name="Birren B."/>
        </authorList>
    </citation>
    <scope>NUCLEOTIDE SEQUENCE</scope>
    <source>
        <strain evidence="12">ATCC 64411</strain>
    </source>
</reference>
<evidence type="ECO:0000256" key="5">
    <source>
        <dbReference type="ARBA" id="ARBA00022801"/>
    </source>
</evidence>
<dbReference type="GO" id="GO:0006508">
    <property type="term" value="P:proteolysis"/>
    <property type="evidence" value="ECO:0007669"/>
    <property type="project" value="UniProtKB-KW"/>
</dbReference>
<dbReference type="PANTHER" id="PTHR13367:SF34">
    <property type="match status" value="1"/>
</dbReference>
<dbReference type="Pfam" id="PF20255">
    <property type="entry name" value="DUF6606"/>
    <property type="match status" value="1"/>
</dbReference>
<reference evidence="13" key="5">
    <citation type="submission" date="2015-06" db="UniProtKB">
        <authorList>
            <consortium name="EnsemblFungi"/>
        </authorList>
    </citation>
    <scope>IDENTIFICATION</scope>
    <source>
        <strain evidence="13">ATCC 64411</strain>
    </source>
</reference>
<keyword evidence="6" id="KW-0788">Thiol protease</keyword>
<dbReference type="Pfam" id="PF12359">
    <property type="entry name" value="DUF3645"/>
    <property type="match status" value="1"/>
</dbReference>
<dbReference type="STRING" id="644358.A0A0C4DYP2"/>
<evidence type="ECO:0000256" key="6">
    <source>
        <dbReference type="ARBA" id="ARBA00022807"/>
    </source>
</evidence>
<evidence type="ECO:0000259" key="9">
    <source>
        <dbReference type="Pfam" id="PF12340"/>
    </source>
</evidence>
<dbReference type="EMBL" id="GL876969">
    <property type="protein sequence ID" value="KLU86149.1"/>
    <property type="molecule type" value="Genomic_DNA"/>
</dbReference>
<feature type="domain" description="DUF6606" evidence="11">
    <location>
        <begin position="21"/>
        <end position="290"/>
    </location>
</feature>